<proteinExistence type="predicted"/>
<dbReference type="KEGG" id="rdp:RD2015_1435"/>
<dbReference type="Proteomes" id="UP000060699">
    <property type="component" value="Chromosome"/>
</dbReference>
<protein>
    <submittedName>
        <fullName evidence="6">Membrane protein</fullName>
    </submittedName>
</protein>
<dbReference type="RefSeq" id="WP_058934294.1">
    <property type="nucleotide sequence ID" value="NZ_CP013729.1"/>
</dbReference>
<dbReference type="AlphaFoldDB" id="A0A0U3MSH4"/>
<dbReference type="InterPro" id="IPR010432">
    <property type="entry name" value="RDD"/>
</dbReference>
<evidence type="ECO:0000256" key="2">
    <source>
        <dbReference type="ARBA" id="ARBA00022475"/>
    </source>
</evidence>
<keyword evidence="2" id="KW-1003">Cell membrane</keyword>
<evidence type="ECO:0000256" key="5">
    <source>
        <dbReference type="ARBA" id="ARBA00023136"/>
    </source>
</evidence>
<dbReference type="STRING" id="76731.RD2015_1435"/>
<keyword evidence="7" id="KW-1185">Reference proteome</keyword>
<dbReference type="PANTHER" id="PTHR36115">
    <property type="entry name" value="PROLINE-RICH ANTIGEN HOMOLOG-RELATED"/>
    <property type="match status" value="1"/>
</dbReference>
<keyword evidence="4" id="KW-1133">Transmembrane helix</keyword>
<evidence type="ECO:0000313" key="6">
    <source>
        <dbReference type="EMBL" id="ALV05923.1"/>
    </source>
</evidence>
<keyword evidence="3" id="KW-0812">Transmembrane</keyword>
<organism evidence="6 7">
    <name type="scientific">Roseateles depolymerans</name>
    <dbReference type="NCBI Taxonomy" id="76731"/>
    <lineage>
        <taxon>Bacteria</taxon>
        <taxon>Pseudomonadati</taxon>
        <taxon>Pseudomonadota</taxon>
        <taxon>Betaproteobacteria</taxon>
        <taxon>Burkholderiales</taxon>
        <taxon>Sphaerotilaceae</taxon>
        <taxon>Roseateles</taxon>
    </lineage>
</organism>
<accession>A0A0U3MSH4</accession>
<evidence type="ECO:0000256" key="4">
    <source>
        <dbReference type="ARBA" id="ARBA00022989"/>
    </source>
</evidence>
<reference evidence="6 7" key="1">
    <citation type="submission" date="2015-12" db="EMBL/GenBank/DDBJ databases">
        <title>Complete genome of Roseateles depolymerans KCTC 42856.</title>
        <authorList>
            <person name="Kim K.M."/>
        </authorList>
    </citation>
    <scope>NUCLEOTIDE SEQUENCE [LARGE SCALE GENOMIC DNA]</scope>
    <source>
        <strain evidence="6 7">KCTC 42856</strain>
    </source>
</reference>
<evidence type="ECO:0000256" key="3">
    <source>
        <dbReference type="ARBA" id="ARBA00022692"/>
    </source>
</evidence>
<evidence type="ECO:0000313" key="7">
    <source>
        <dbReference type="Proteomes" id="UP000060699"/>
    </source>
</evidence>
<comment type="subcellular location">
    <subcellularLocation>
        <location evidence="1">Cell membrane</location>
        <topology evidence="1">Multi-pass membrane protein</topology>
    </subcellularLocation>
</comment>
<keyword evidence="5" id="KW-0472">Membrane</keyword>
<name>A0A0U3MSH4_9BURK</name>
<dbReference type="EMBL" id="CP013729">
    <property type="protein sequence ID" value="ALV05923.1"/>
    <property type="molecule type" value="Genomic_DNA"/>
</dbReference>
<dbReference type="Pfam" id="PF06271">
    <property type="entry name" value="RDD"/>
    <property type="match status" value="1"/>
</dbReference>
<sequence>MAAFLYEGVLLFGVVVLTALIYSPLTNQRHALKGQHGLQAACFVVIGLYFIWFWCRGGQTLAQKTWHLRLVDLKGAPVSPWRALLRYLLAWLWFMPALVTIGLMGWTHSPGALWSAVLGGMAAYLLIARLHPRRQFLHDVLAGTQIITQRPVPRPKPGSAPVGDPS</sequence>
<dbReference type="InterPro" id="IPR051791">
    <property type="entry name" value="Pra-immunoreactive"/>
</dbReference>
<dbReference type="GO" id="GO:0005886">
    <property type="term" value="C:plasma membrane"/>
    <property type="evidence" value="ECO:0007669"/>
    <property type="project" value="UniProtKB-SubCell"/>
</dbReference>
<dbReference type="PATRIC" id="fig|76731.3.peg.1464"/>
<evidence type="ECO:0000256" key="1">
    <source>
        <dbReference type="ARBA" id="ARBA00004651"/>
    </source>
</evidence>
<gene>
    <name evidence="6" type="ORF">RD2015_1435</name>
</gene>